<name>A0A397TPA4_9GLOM</name>
<evidence type="ECO:0000313" key="3">
    <source>
        <dbReference type="Proteomes" id="UP000265703"/>
    </source>
</evidence>
<accession>A0A397TPA4</accession>
<dbReference type="STRING" id="658196.A0A397TPA4"/>
<dbReference type="PANTHER" id="PTHR43591:SF24">
    <property type="entry name" value="2-METHOXY-6-POLYPRENYL-1,4-BENZOQUINOL METHYLASE, MITOCHONDRIAL"/>
    <property type="match status" value="1"/>
</dbReference>
<keyword evidence="2" id="KW-0808">Transferase</keyword>
<keyword evidence="3" id="KW-1185">Reference proteome</keyword>
<sequence length="323" mass="36820">MGNIISDNTLKFQSSSKSKSTKSKLSLATTTKTSRSSESTYRYVDGRRFNENSKYALPNDDAEIDRLHLQHYLQRYIWQGNFCSPVHKSLKKSGARVLDVGCGPGTWILEMAFDYPNAIFTGIDISPMYPKEIKPINVDFEEADLTEGLPFADDTFDFVVMRNMVNALTVDDWENCLKELERVCKPGGFVECLEFQIPAIHLGKVSKRINEAYIKIMRTKNIDIMIAPRLEEMFTTCTTLTNIEHHVRMAPVGKWGDKAGKIMSEDLILITKAMGPVLTPLWGIGASQYEEFANESAREFEEGKSYCNIHVIYAQKYEPYRYI</sequence>
<dbReference type="Proteomes" id="UP000265703">
    <property type="component" value="Unassembled WGS sequence"/>
</dbReference>
<dbReference type="OrthoDB" id="2013972at2759"/>
<comment type="caution">
    <text evidence="2">The sequence shown here is derived from an EMBL/GenBank/DDBJ whole genome shotgun (WGS) entry which is preliminary data.</text>
</comment>
<dbReference type="CDD" id="cd02440">
    <property type="entry name" value="AdoMet_MTases"/>
    <property type="match status" value="1"/>
</dbReference>
<dbReference type="EMBL" id="QKYT01000016">
    <property type="protein sequence ID" value="RIA98355.1"/>
    <property type="molecule type" value="Genomic_DNA"/>
</dbReference>
<dbReference type="SUPFAM" id="SSF53335">
    <property type="entry name" value="S-adenosyl-L-methionine-dependent methyltransferases"/>
    <property type="match status" value="1"/>
</dbReference>
<protein>
    <submittedName>
        <fullName evidence="2">S-adenosyl-L-methionine-dependent methyltransferase</fullName>
    </submittedName>
</protein>
<reference evidence="2 3" key="1">
    <citation type="submission" date="2018-06" db="EMBL/GenBank/DDBJ databases">
        <title>Comparative genomics reveals the genomic features of Rhizophagus irregularis, R. cerebriforme, R. diaphanum and Gigaspora rosea, and their symbiotic lifestyle signature.</title>
        <authorList>
            <person name="Morin E."/>
            <person name="San Clemente H."/>
            <person name="Chen E.C.H."/>
            <person name="De La Providencia I."/>
            <person name="Hainaut M."/>
            <person name="Kuo A."/>
            <person name="Kohler A."/>
            <person name="Murat C."/>
            <person name="Tang N."/>
            <person name="Roy S."/>
            <person name="Loubradou J."/>
            <person name="Henrissat B."/>
            <person name="Grigoriev I.V."/>
            <person name="Corradi N."/>
            <person name="Roux C."/>
            <person name="Martin F.M."/>
        </authorList>
    </citation>
    <scope>NUCLEOTIDE SEQUENCE [LARGE SCALE GENOMIC DNA]</scope>
    <source>
        <strain evidence="2 3">DAOM 227022</strain>
    </source>
</reference>
<dbReference type="Pfam" id="PF13649">
    <property type="entry name" value="Methyltransf_25"/>
    <property type="match status" value="1"/>
</dbReference>
<dbReference type="AlphaFoldDB" id="A0A397TPA4"/>
<dbReference type="PANTHER" id="PTHR43591">
    <property type="entry name" value="METHYLTRANSFERASE"/>
    <property type="match status" value="1"/>
</dbReference>
<evidence type="ECO:0000259" key="1">
    <source>
        <dbReference type="Pfam" id="PF13649"/>
    </source>
</evidence>
<proteinExistence type="predicted"/>
<dbReference type="GO" id="GO:0032259">
    <property type="term" value="P:methylation"/>
    <property type="evidence" value="ECO:0007669"/>
    <property type="project" value="UniProtKB-KW"/>
</dbReference>
<dbReference type="Gene3D" id="3.40.50.150">
    <property type="entry name" value="Vaccinia Virus protein VP39"/>
    <property type="match status" value="1"/>
</dbReference>
<dbReference type="InterPro" id="IPR029063">
    <property type="entry name" value="SAM-dependent_MTases_sf"/>
</dbReference>
<gene>
    <name evidence="2" type="ORF">C1645_731708</name>
</gene>
<keyword evidence="2" id="KW-0489">Methyltransferase</keyword>
<evidence type="ECO:0000313" key="2">
    <source>
        <dbReference type="EMBL" id="RIA98355.1"/>
    </source>
</evidence>
<feature type="domain" description="Methyltransferase" evidence="1">
    <location>
        <begin position="97"/>
        <end position="188"/>
    </location>
</feature>
<organism evidence="2 3">
    <name type="scientific">Glomus cerebriforme</name>
    <dbReference type="NCBI Taxonomy" id="658196"/>
    <lineage>
        <taxon>Eukaryota</taxon>
        <taxon>Fungi</taxon>
        <taxon>Fungi incertae sedis</taxon>
        <taxon>Mucoromycota</taxon>
        <taxon>Glomeromycotina</taxon>
        <taxon>Glomeromycetes</taxon>
        <taxon>Glomerales</taxon>
        <taxon>Glomeraceae</taxon>
        <taxon>Glomus</taxon>
    </lineage>
</organism>
<dbReference type="InterPro" id="IPR041698">
    <property type="entry name" value="Methyltransf_25"/>
</dbReference>
<dbReference type="GO" id="GO:0008168">
    <property type="term" value="F:methyltransferase activity"/>
    <property type="evidence" value="ECO:0007669"/>
    <property type="project" value="UniProtKB-KW"/>
</dbReference>